<evidence type="ECO:0000313" key="2">
    <source>
        <dbReference type="EMBL" id="MET1255339.1"/>
    </source>
</evidence>
<dbReference type="SUPFAM" id="SSF52091">
    <property type="entry name" value="SpoIIaa-like"/>
    <property type="match status" value="1"/>
</dbReference>
<evidence type="ECO:0000313" key="3">
    <source>
        <dbReference type="Proteomes" id="UP001548189"/>
    </source>
</evidence>
<dbReference type="Proteomes" id="UP001548189">
    <property type="component" value="Unassembled WGS sequence"/>
</dbReference>
<reference evidence="2 3" key="1">
    <citation type="submission" date="2024-06" db="EMBL/GenBank/DDBJ databases">
        <authorList>
            <person name="Li F."/>
        </authorList>
    </citation>
    <scope>NUCLEOTIDE SEQUENCE [LARGE SCALE GENOMIC DNA]</scope>
    <source>
        <strain evidence="2 3">GXAS 311</strain>
    </source>
</reference>
<dbReference type="InterPro" id="IPR036513">
    <property type="entry name" value="STAS_dom_sf"/>
</dbReference>
<sequence>MDGAIYAASVDGIDYIKFVGTVRYSHCSGLEAYIDTLFAENPCNEIAIDLEDAEILDSTALGLLAKVAIEMKKRTEKRPVIFMAPGELTNIIKRVCFDQVFSLVFDNHRQPIEELEELVAQPQDDETVLRRVIEAHRNLAELSQENKALYTDITNVLK</sequence>
<dbReference type="EMBL" id="JBEVCJ010000009">
    <property type="protein sequence ID" value="MET1255339.1"/>
    <property type="molecule type" value="Genomic_DNA"/>
</dbReference>
<gene>
    <name evidence="2" type="ORF">ABVT43_09400</name>
</gene>
<evidence type="ECO:0000259" key="1">
    <source>
        <dbReference type="PROSITE" id="PS50801"/>
    </source>
</evidence>
<dbReference type="InterPro" id="IPR002645">
    <property type="entry name" value="STAS_dom"/>
</dbReference>
<dbReference type="Gene3D" id="3.30.750.24">
    <property type="entry name" value="STAS domain"/>
    <property type="match status" value="1"/>
</dbReference>
<dbReference type="Pfam" id="PF01740">
    <property type="entry name" value="STAS"/>
    <property type="match status" value="1"/>
</dbReference>
<feature type="domain" description="STAS" evidence="1">
    <location>
        <begin position="3"/>
        <end position="74"/>
    </location>
</feature>
<keyword evidence="3" id="KW-1185">Reference proteome</keyword>
<protein>
    <submittedName>
        <fullName evidence="2">STAS domain-containing protein</fullName>
    </submittedName>
</protein>
<name>A0ABV2BTT2_9GAMM</name>
<accession>A0ABV2BTT2</accession>
<organism evidence="2 3">
    <name type="scientific">Aliikangiella maris</name>
    <dbReference type="NCBI Taxonomy" id="3162458"/>
    <lineage>
        <taxon>Bacteria</taxon>
        <taxon>Pseudomonadati</taxon>
        <taxon>Pseudomonadota</taxon>
        <taxon>Gammaproteobacteria</taxon>
        <taxon>Oceanospirillales</taxon>
        <taxon>Pleioneaceae</taxon>
        <taxon>Aliikangiella</taxon>
    </lineage>
</organism>
<proteinExistence type="predicted"/>
<comment type="caution">
    <text evidence="2">The sequence shown here is derived from an EMBL/GenBank/DDBJ whole genome shotgun (WGS) entry which is preliminary data.</text>
</comment>
<dbReference type="PROSITE" id="PS50801">
    <property type="entry name" value="STAS"/>
    <property type="match status" value="1"/>
</dbReference>
<dbReference type="RefSeq" id="WP_353895924.1">
    <property type="nucleotide sequence ID" value="NZ_JBEVCJ010000009.1"/>
</dbReference>